<dbReference type="PRINTS" id="PR00786">
    <property type="entry name" value="NEPRILYSIN"/>
</dbReference>
<dbReference type="CDD" id="cd08662">
    <property type="entry name" value="M13"/>
    <property type="match status" value="1"/>
</dbReference>
<evidence type="ECO:0000256" key="6">
    <source>
        <dbReference type="ARBA" id="ARBA00022833"/>
    </source>
</evidence>
<dbReference type="Gene3D" id="1.10.1380.10">
    <property type="entry name" value="Neutral endopeptidase , domain2"/>
    <property type="match status" value="1"/>
</dbReference>
<evidence type="ECO:0000256" key="5">
    <source>
        <dbReference type="ARBA" id="ARBA00022801"/>
    </source>
</evidence>
<dbReference type="Proteomes" id="UP000295493">
    <property type="component" value="Unassembled WGS sequence"/>
</dbReference>
<evidence type="ECO:0000259" key="9">
    <source>
        <dbReference type="Pfam" id="PF01431"/>
    </source>
</evidence>
<sequence length="697" mass="76781">MRISLLASTLLAGSALLASCAPTDGAGPRTAADTAATRDKLAVSETSAPDSSKPQIGTFGFDEAGMEKSILPGNDFYDYANGTWQKNTTIPADKSNYGLFTALNDLSQERTRKILDEAKTDPNSKIGTAYAAYLDQDAINARGLAPITPWLNTIKALNSKAGYPELLAEANRNGVSGPFAPYIGQDSKNPDFYAANLYQSGLGMPDRDYYLSDEAKSVDTRAAYVAHLAKMLALAGESDAEARAKAVMDLETKIAKAHWTRVESRDANKTYNKMTLAELQSRAPGFDFSAFFRGIGANTDTVIVDQPSAIEGEAKVISDTPLQALKDQLLIRSLEGFSDVLPKAFDDENFAFYGTRLSGTPEQEARWKRGVDFTSNILADNVSKIYVARYFPPEAKAAADQMVKNIIAAMGRRIDALDWMAPETKKKAHEKLAAFTPRIGYPSKWRDYSALQIKSGDAFGNELRANQWAHNYELNKLGKRIYDWEWGMTPMTVNAYANPGRVEIVFPAAILQPPFFDPNADAAVNYGGIGAVIGHELSHHFDDQGSKYNAEGRLADWWTPADHKAFDARTNALVEEYNKYEPLPGKFVNGKLTLGENIADLAGLTVSHDAYIHSLNGKAPPVIDGYTADQRFYLGWAQVWRRKVRDAEAERRLLTDPHSPSPARVSVVRNLDPWYKAFNVKAGEKLYLAPDARVRIW</sequence>
<dbReference type="Gene3D" id="3.40.390.10">
    <property type="entry name" value="Collagenase (Catalytic Domain)"/>
    <property type="match status" value="1"/>
</dbReference>
<evidence type="ECO:0000313" key="12">
    <source>
        <dbReference type="Proteomes" id="UP000295493"/>
    </source>
</evidence>
<comment type="caution">
    <text evidence="11">The sequence shown here is derived from an EMBL/GenBank/DDBJ whole genome shotgun (WGS) entry which is preliminary data.</text>
</comment>
<comment type="similarity">
    <text evidence="2">Belongs to the peptidase M13 family.</text>
</comment>
<organism evidence="11 12">
    <name type="scientific">Stakelama pacifica</name>
    <dbReference type="NCBI Taxonomy" id="517720"/>
    <lineage>
        <taxon>Bacteria</taxon>
        <taxon>Pseudomonadati</taxon>
        <taxon>Pseudomonadota</taxon>
        <taxon>Alphaproteobacteria</taxon>
        <taxon>Sphingomonadales</taxon>
        <taxon>Sphingomonadaceae</taxon>
        <taxon>Stakelama</taxon>
    </lineage>
</organism>
<dbReference type="GO" id="GO:0046872">
    <property type="term" value="F:metal ion binding"/>
    <property type="evidence" value="ECO:0007669"/>
    <property type="project" value="UniProtKB-KW"/>
</dbReference>
<proteinExistence type="inferred from homology"/>
<keyword evidence="12" id="KW-1185">Reference proteome</keyword>
<dbReference type="InterPro" id="IPR018497">
    <property type="entry name" value="Peptidase_M13_C"/>
</dbReference>
<dbReference type="Pfam" id="PF01431">
    <property type="entry name" value="Peptidase_M13"/>
    <property type="match status" value="1"/>
</dbReference>
<dbReference type="InterPro" id="IPR024079">
    <property type="entry name" value="MetalloPept_cat_dom_sf"/>
</dbReference>
<evidence type="ECO:0000259" key="10">
    <source>
        <dbReference type="Pfam" id="PF05649"/>
    </source>
</evidence>
<dbReference type="GO" id="GO:0004222">
    <property type="term" value="F:metalloendopeptidase activity"/>
    <property type="evidence" value="ECO:0007669"/>
    <property type="project" value="InterPro"/>
</dbReference>
<evidence type="ECO:0000256" key="4">
    <source>
        <dbReference type="ARBA" id="ARBA00022723"/>
    </source>
</evidence>
<dbReference type="GO" id="GO:0005886">
    <property type="term" value="C:plasma membrane"/>
    <property type="evidence" value="ECO:0007669"/>
    <property type="project" value="TreeGrafter"/>
</dbReference>
<dbReference type="OrthoDB" id="9775677at2"/>
<comment type="cofactor">
    <cofactor evidence="1">
        <name>Zn(2+)</name>
        <dbReference type="ChEBI" id="CHEBI:29105"/>
    </cofactor>
</comment>
<evidence type="ECO:0000256" key="7">
    <source>
        <dbReference type="ARBA" id="ARBA00023049"/>
    </source>
</evidence>
<protein>
    <submittedName>
        <fullName evidence="11">Putative endopeptidase</fullName>
    </submittedName>
</protein>
<dbReference type="GO" id="GO:0016485">
    <property type="term" value="P:protein processing"/>
    <property type="evidence" value="ECO:0007669"/>
    <property type="project" value="TreeGrafter"/>
</dbReference>
<keyword evidence="4" id="KW-0479">Metal-binding</keyword>
<dbReference type="PANTHER" id="PTHR11733:SF167">
    <property type="entry name" value="FI17812P1-RELATED"/>
    <property type="match status" value="1"/>
</dbReference>
<evidence type="ECO:0000256" key="2">
    <source>
        <dbReference type="ARBA" id="ARBA00007357"/>
    </source>
</evidence>
<dbReference type="PROSITE" id="PS51257">
    <property type="entry name" value="PROKAR_LIPOPROTEIN"/>
    <property type="match status" value="1"/>
</dbReference>
<keyword evidence="7" id="KW-0482">Metalloprotease</keyword>
<dbReference type="EMBL" id="SNWD01000001">
    <property type="protein sequence ID" value="TDN86699.1"/>
    <property type="molecule type" value="Genomic_DNA"/>
</dbReference>
<evidence type="ECO:0000256" key="3">
    <source>
        <dbReference type="ARBA" id="ARBA00022670"/>
    </source>
</evidence>
<evidence type="ECO:0000256" key="1">
    <source>
        <dbReference type="ARBA" id="ARBA00001947"/>
    </source>
</evidence>
<feature type="domain" description="Peptidase M13 N-terminal" evidence="10">
    <location>
        <begin position="72"/>
        <end position="442"/>
    </location>
</feature>
<gene>
    <name evidence="11" type="ORF">EV664_101275</name>
</gene>
<evidence type="ECO:0000256" key="8">
    <source>
        <dbReference type="SAM" id="SignalP"/>
    </source>
</evidence>
<reference evidence="11 12" key="1">
    <citation type="submission" date="2019-03" db="EMBL/GenBank/DDBJ databases">
        <title>Genomic Encyclopedia of Type Strains, Phase IV (KMG-IV): sequencing the most valuable type-strain genomes for metagenomic binning, comparative biology and taxonomic classification.</title>
        <authorList>
            <person name="Goeker M."/>
        </authorList>
    </citation>
    <scope>NUCLEOTIDE SEQUENCE [LARGE SCALE GENOMIC DNA]</scope>
    <source>
        <strain evidence="11 12">DSM 25059</strain>
    </source>
</reference>
<dbReference type="PANTHER" id="PTHR11733">
    <property type="entry name" value="ZINC METALLOPROTEASE FAMILY M13 NEPRILYSIN-RELATED"/>
    <property type="match status" value="1"/>
</dbReference>
<dbReference type="InterPro" id="IPR042089">
    <property type="entry name" value="Peptidase_M13_dom_2"/>
</dbReference>
<name>A0A4R6FXI3_9SPHN</name>
<dbReference type="PROSITE" id="PS51885">
    <property type="entry name" value="NEPRILYSIN"/>
    <property type="match status" value="1"/>
</dbReference>
<feature type="signal peptide" evidence="8">
    <location>
        <begin position="1"/>
        <end position="20"/>
    </location>
</feature>
<evidence type="ECO:0000313" key="11">
    <source>
        <dbReference type="EMBL" id="TDN86699.1"/>
    </source>
</evidence>
<dbReference type="InterPro" id="IPR008753">
    <property type="entry name" value="Peptidase_M13_N"/>
</dbReference>
<dbReference type="InterPro" id="IPR000718">
    <property type="entry name" value="Peptidase_M13"/>
</dbReference>
<dbReference type="RefSeq" id="WP_133493888.1">
    <property type="nucleotide sequence ID" value="NZ_BMLU01000001.1"/>
</dbReference>
<dbReference type="AlphaFoldDB" id="A0A4R6FXI3"/>
<keyword evidence="6" id="KW-0862">Zinc</keyword>
<keyword evidence="8" id="KW-0732">Signal</keyword>
<dbReference type="Pfam" id="PF05649">
    <property type="entry name" value="Peptidase_M13_N"/>
    <property type="match status" value="1"/>
</dbReference>
<keyword evidence="5" id="KW-0378">Hydrolase</keyword>
<keyword evidence="3" id="KW-0645">Protease</keyword>
<feature type="chain" id="PRO_5020325332" evidence="8">
    <location>
        <begin position="21"/>
        <end position="697"/>
    </location>
</feature>
<accession>A0A4R6FXI3</accession>
<dbReference type="SUPFAM" id="SSF55486">
    <property type="entry name" value="Metalloproteases ('zincins'), catalytic domain"/>
    <property type="match status" value="1"/>
</dbReference>
<feature type="domain" description="Peptidase M13 C-terminal" evidence="9">
    <location>
        <begin position="494"/>
        <end position="694"/>
    </location>
</feature>